<evidence type="ECO:0000313" key="2">
    <source>
        <dbReference type="Proteomes" id="UP001354971"/>
    </source>
</evidence>
<dbReference type="CDD" id="cd00377">
    <property type="entry name" value="ICL_PEPM"/>
    <property type="match status" value="1"/>
</dbReference>
<evidence type="ECO:0000313" key="1">
    <source>
        <dbReference type="EMBL" id="MEE2526145.1"/>
    </source>
</evidence>
<dbReference type="SUPFAM" id="SSF51621">
    <property type="entry name" value="Phosphoenolpyruvate/pyruvate domain"/>
    <property type="match status" value="1"/>
</dbReference>
<dbReference type="Pfam" id="PF13714">
    <property type="entry name" value="PEP_mutase"/>
    <property type="match status" value="1"/>
</dbReference>
<dbReference type="InterPro" id="IPR039556">
    <property type="entry name" value="ICL/PEPM"/>
</dbReference>
<dbReference type="Gene3D" id="3.20.20.60">
    <property type="entry name" value="Phosphoenolpyruvate-binding domains"/>
    <property type="match status" value="1"/>
</dbReference>
<dbReference type="GO" id="GO:0016829">
    <property type="term" value="F:lyase activity"/>
    <property type="evidence" value="ECO:0007669"/>
    <property type="project" value="UniProtKB-KW"/>
</dbReference>
<sequence length="254" mass="26878">MTQFEKAQAFHALHQAGNPLVLYNIWDAGSAKAVAEAGAKAIATGSWSVATSQGYEDGEKLPLDRVIRTAKQISAAVDLPVSIDFEGGYAKEPEFIADNIARLIAAGAVGLNFEDRVVGGDGLFSQVDQAHRIAAIRGVADETGIPLFINARTDVFLKADPAKHADHMKEATDRCDVYAEAGASGIFIPGLSDPDLIGRICAHTKLPVNAYMKEGAPSIAEMAKLGVARISHGPAPYREAMKALTERAAAFYGS</sequence>
<dbReference type="InterPro" id="IPR015813">
    <property type="entry name" value="Pyrv/PenolPyrv_kinase-like_dom"/>
</dbReference>
<dbReference type="PANTHER" id="PTHR42905:SF16">
    <property type="entry name" value="CARBOXYPHOSPHONOENOLPYRUVATE PHOSPHONOMUTASE-LIKE PROTEIN (AFU_ORTHOLOGUE AFUA_5G07230)"/>
    <property type="match status" value="1"/>
</dbReference>
<name>A0ABU7LQF3_9PROT</name>
<dbReference type="Proteomes" id="UP001354971">
    <property type="component" value="Unassembled WGS sequence"/>
</dbReference>
<dbReference type="RefSeq" id="WP_330198809.1">
    <property type="nucleotide sequence ID" value="NZ_JAZDRP010000004.1"/>
</dbReference>
<keyword evidence="2" id="KW-1185">Reference proteome</keyword>
<gene>
    <name evidence="1" type="ORF">V0U79_07185</name>
</gene>
<keyword evidence="1" id="KW-0456">Lyase</keyword>
<proteinExistence type="predicted"/>
<dbReference type="InterPro" id="IPR040442">
    <property type="entry name" value="Pyrv_kinase-like_dom_sf"/>
</dbReference>
<protein>
    <submittedName>
        <fullName evidence="1">Isocitrate lyase/phosphoenolpyruvate mutase family protein</fullName>
    </submittedName>
</protein>
<dbReference type="PANTHER" id="PTHR42905">
    <property type="entry name" value="PHOSPHOENOLPYRUVATE CARBOXYLASE"/>
    <property type="match status" value="1"/>
</dbReference>
<comment type="caution">
    <text evidence="1">The sequence shown here is derived from an EMBL/GenBank/DDBJ whole genome shotgun (WGS) entry which is preliminary data.</text>
</comment>
<accession>A0ABU7LQF3</accession>
<reference evidence="1 2" key="1">
    <citation type="submission" date="2024-01" db="EMBL/GenBank/DDBJ databases">
        <title>Hyphobacterium bacterium isolated from marine sediment.</title>
        <authorList>
            <person name="Zhao S."/>
        </authorList>
    </citation>
    <scope>NUCLEOTIDE SEQUENCE [LARGE SCALE GENOMIC DNA]</scope>
    <source>
        <strain evidence="2">HN65</strain>
    </source>
</reference>
<organism evidence="1 2">
    <name type="scientific">Hyphobacterium lacteum</name>
    <dbReference type="NCBI Taxonomy" id="3116575"/>
    <lineage>
        <taxon>Bacteria</taxon>
        <taxon>Pseudomonadati</taxon>
        <taxon>Pseudomonadota</taxon>
        <taxon>Alphaproteobacteria</taxon>
        <taxon>Maricaulales</taxon>
        <taxon>Maricaulaceae</taxon>
        <taxon>Hyphobacterium</taxon>
    </lineage>
</organism>
<dbReference type="EMBL" id="JAZDRP010000004">
    <property type="protein sequence ID" value="MEE2526145.1"/>
    <property type="molecule type" value="Genomic_DNA"/>
</dbReference>